<keyword evidence="10" id="KW-1185">Reference proteome</keyword>
<dbReference type="InterPro" id="IPR001849">
    <property type="entry name" value="PH_domain"/>
</dbReference>
<dbReference type="SMART" id="SM00233">
    <property type="entry name" value="PH"/>
    <property type="match status" value="1"/>
</dbReference>
<feature type="domain" description="PLD phosphodiesterase" evidence="8">
    <location>
        <begin position="828"/>
        <end position="855"/>
    </location>
</feature>
<keyword evidence="3 6" id="KW-0378">Hydrolase</keyword>
<dbReference type="InterPro" id="IPR011993">
    <property type="entry name" value="PH-like_dom_sf"/>
</dbReference>
<feature type="domain" description="PLD phosphodiesterase" evidence="8">
    <location>
        <begin position="464"/>
        <end position="491"/>
    </location>
</feature>
<dbReference type="GO" id="GO:0035556">
    <property type="term" value="P:intracellular signal transduction"/>
    <property type="evidence" value="ECO:0007669"/>
    <property type="project" value="InterPro"/>
</dbReference>
<evidence type="ECO:0000256" key="2">
    <source>
        <dbReference type="ARBA" id="ARBA00022737"/>
    </source>
</evidence>
<dbReference type="Proteomes" id="UP001293254">
    <property type="component" value="Unassembled WGS sequence"/>
</dbReference>
<dbReference type="CDD" id="cd01254">
    <property type="entry name" value="PH_PLD"/>
    <property type="match status" value="1"/>
</dbReference>
<keyword evidence="4 6" id="KW-0442">Lipid degradation</keyword>
<dbReference type="GO" id="GO:0005886">
    <property type="term" value="C:plasma membrane"/>
    <property type="evidence" value="ECO:0007669"/>
    <property type="project" value="TreeGrafter"/>
</dbReference>
<evidence type="ECO:0000256" key="6">
    <source>
        <dbReference type="PIRNR" id="PIRNR009376"/>
    </source>
</evidence>
<name>A0AAE1Y6G1_9LAMI</name>
<organism evidence="9 10">
    <name type="scientific">Sesamum alatum</name>
    <dbReference type="NCBI Taxonomy" id="300844"/>
    <lineage>
        <taxon>Eukaryota</taxon>
        <taxon>Viridiplantae</taxon>
        <taxon>Streptophyta</taxon>
        <taxon>Embryophyta</taxon>
        <taxon>Tracheophyta</taxon>
        <taxon>Spermatophyta</taxon>
        <taxon>Magnoliopsida</taxon>
        <taxon>eudicotyledons</taxon>
        <taxon>Gunneridae</taxon>
        <taxon>Pentapetalae</taxon>
        <taxon>asterids</taxon>
        <taxon>lamiids</taxon>
        <taxon>Lamiales</taxon>
        <taxon>Pedaliaceae</taxon>
        <taxon>Sesamum</taxon>
    </lineage>
</organism>
<dbReference type="Pfam" id="PF00169">
    <property type="entry name" value="PH"/>
    <property type="match status" value="1"/>
</dbReference>
<evidence type="ECO:0000313" key="9">
    <source>
        <dbReference type="EMBL" id="KAK4424583.1"/>
    </source>
</evidence>
<evidence type="ECO:0000313" key="10">
    <source>
        <dbReference type="Proteomes" id="UP001293254"/>
    </source>
</evidence>
<evidence type="ECO:0000259" key="8">
    <source>
        <dbReference type="PROSITE" id="PS50035"/>
    </source>
</evidence>
<dbReference type="InterPro" id="IPR001736">
    <property type="entry name" value="PLipase_D/transphosphatidylase"/>
</dbReference>
<dbReference type="InterPro" id="IPR025202">
    <property type="entry name" value="PLD-like_dom"/>
</dbReference>
<dbReference type="AlphaFoldDB" id="A0AAE1Y6G1"/>
<feature type="domain" description="PH" evidence="7">
    <location>
        <begin position="202"/>
        <end position="329"/>
    </location>
</feature>
<comment type="similarity">
    <text evidence="6">Belongs to the phospholipase D family.</text>
</comment>
<dbReference type="PROSITE" id="PS50003">
    <property type="entry name" value="PH_DOMAIN"/>
    <property type="match status" value="1"/>
</dbReference>
<keyword evidence="2" id="KW-0677">Repeat</keyword>
<reference evidence="9" key="1">
    <citation type="submission" date="2020-06" db="EMBL/GenBank/DDBJ databases">
        <authorList>
            <person name="Li T."/>
            <person name="Hu X."/>
            <person name="Zhang T."/>
            <person name="Song X."/>
            <person name="Zhang H."/>
            <person name="Dai N."/>
            <person name="Sheng W."/>
            <person name="Hou X."/>
            <person name="Wei L."/>
        </authorList>
    </citation>
    <scope>NUCLEOTIDE SEQUENCE</scope>
    <source>
        <strain evidence="9">3651</strain>
        <tissue evidence="9">Leaf</tissue>
    </source>
</reference>
<dbReference type="GO" id="GO:0009395">
    <property type="term" value="P:phospholipid catabolic process"/>
    <property type="evidence" value="ECO:0007669"/>
    <property type="project" value="TreeGrafter"/>
</dbReference>
<reference evidence="9" key="2">
    <citation type="journal article" date="2024" name="Plant">
        <title>Genomic evolution and insights into agronomic trait innovations of Sesamum species.</title>
        <authorList>
            <person name="Miao H."/>
            <person name="Wang L."/>
            <person name="Qu L."/>
            <person name="Liu H."/>
            <person name="Sun Y."/>
            <person name="Le M."/>
            <person name="Wang Q."/>
            <person name="Wei S."/>
            <person name="Zheng Y."/>
            <person name="Lin W."/>
            <person name="Duan Y."/>
            <person name="Cao H."/>
            <person name="Xiong S."/>
            <person name="Wang X."/>
            <person name="Wei L."/>
            <person name="Li C."/>
            <person name="Ma Q."/>
            <person name="Ju M."/>
            <person name="Zhao R."/>
            <person name="Li G."/>
            <person name="Mu C."/>
            <person name="Tian Q."/>
            <person name="Mei H."/>
            <person name="Zhang T."/>
            <person name="Gao T."/>
            <person name="Zhang H."/>
        </authorList>
    </citation>
    <scope>NUCLEOTIDE SEQUENCE</scope>
    <source>
        <strain evidence="9">3651</strain>
    </source>
</reference>
<gene>
    <name evidence="9" type="ORF">Salat_1651800</name>
</gene>
<keyword evidence="5" id="KW-0443">Lipid metabolism</keyword>
<dbReference type="SUPFAM" id="SSF56024">
    <property type="entry name" value="Phospholipase D/nuclease"/>
    <property type="match status" value="2"/>
</dbReference>
<sequence length="1033" mass="117780">MLTERLISGGDQSAVSSSHSLRYCGEAAAARIFEELPTATIVSVSRPDATDITPLLLSYTIELQYKQVSLIRCRLCFPCGYRGHWCESMRRLEVTSKAQLSSSYGEKFDGCLTLVHDEDEPDDGAVPIYHDDTVKSRYVPSRAALPIIRPAIGKQQQISHKAKAAMQGYLNHFLGNLDIINSREVCKFLEVSRLSFSKEYGPKMKEGYVMVKHLGRFSEDNTCSGCCLCHCFACCGNNWRKVWLVLKPGFLAFLDNHFDTKLLDIIVFDVLPASNAQGDDEVYLAKVLKERNPLRHAFEVSCGNRNIKLRTTSHAKVQDWVYAINAIGSKRSESWCHPHRFNSFAPSRGLVEDGSLAQWFIDGEAAFEAIALSIESAKSEIYMTGWWLCPELYLRRPFHNHSSSRLDALLEAKAKEGVQIHILLYKEVSLALKINSLYSKRKLLNIHENVKVLRYPDHLSTGIYLWSHHEKLVIVDHKIGFIGGLDLCFGRYDTIEHRVGDFPPFLWPGKDYYNPRESEPNSWEDTLKDELDREKYPRMPWHDVHCAVWGPPCRDIARHFVQRLEPCKRFACHHMVLPHYMGRSSDIDIERKTSDVNSEEISRKDFFSPQTPPEDIPLLLPHEADGPDSTIMENKSNGLNLNDHFPAELSGPFTGSSFSYQDSRCPTSQDTRSSFSDYDYSADPQSAMLMGAVSESDLHVKDYWWETQEQSFKELCARPCPDKISYYRIHQKCAGQCAAQLDSSSMEVVRSVSQWSAGTSQTEDSIHRAYCALIEEAEHFIYIENQFFISGLSEDDVIQNRVLESLYTRIMRAHEEKRLFDGGPVVTSQVYVHSKVMIVDDRRALIGSSNLNDRSLLGSRDSEIAVLIEDKEFVDSSMNGKPWEAGKFALSLRLSLWAEHLGLHTEKVAQIKDPIAESTYKDFWLEIAESNTKIYQDVFSCIPNDTIKSRSTLRQSMSHWKQKLRHTTIDLGVAPDKIELYQNGELIVTEPMTKLKSVRGHLVSFPLEFMSQEDDLRPMFIEGEFYASPQVFH</sequence>
<dbReference type="Gene3D" id="3.30.870.10">
    <property type="entry name" value="Endonuclease Chain A"/>
    <property type="match status" value="3"/>
</dbReference>
<dbReference type="GO" id="GO:0004630">
    <property type="term" value="F:phospholipase D activity"/>
    <property type="evidence" value="ECO:0007669"/>
    <property type="project" value="UniProtKB-UniRule"/>
</dbReference>
<dbReference type="PROSITE" id="PS50035">
    <property type="entry name" value="PLD"/>
    <property type="match status" value="2"/>
</dbReference>
<dbReference type="EMBL" id="JACGWO010000006">
    <property type="protein sequence ID" value="KAK4424583.1"/>
    <property type="molecule type" value="Genomic_DNA"/>
</dbReference>
<accession>A0AAE1Y6G1</accession>
<dbReference type="GO" id="GO:0006654">
    <property type="term" value="P:phosphatidic acid biosynthetic process"/>
    <property type="evidence" value="ECO:0007669"/>
    <property type="project" value="InterPro"/>
</dbReference>
<dbReference type="CDD" id="cd09138">
    <property type="entry name" value="PLDc_vPLD1_2_yPLD_like_1"/>
    <property type="match status" value="1"/>
</dbReference>
<evidence type="ECO:0000256" key="3">
    <source>
        <dbReference type="ARBA" id="ARBA00022801"/>
    </source>
</evidence>
<dbReference type="InterPro" id="IPR015679">
    <property type="entry name" value="PLipase_D_fam"/>
</dbReference>
<comment type="catalytic activity">
    <reaction evidence="1 6">
        <text>a 1,2-diacyl-sn-glycero-3-phosphocholine + H2O = a 1,2-diacyl-sn-glycero-3-phosphate + choline + H(+)</text>
        <dbReference type="Rhea" id="RHEA:14445"/>
        <dbReference type="ChEBI" id="CHEBI:15354"/>
        <dbReference type="ChEBI" id="CHEBI:15377"/>
        <dbReference type="ChEBI" id="CHEBI:15378"/>
        <dbReference type="ChEBI" id="CHEBI:57643"/>
        <dbReference type="ChEBI" id="CHEBI:58608"/>
        <dbReference type="EC" id="3.1.4.4"/>
    </reaction>
</comment>
<dbReference type="PANTHER" id="PTHR18896:SF133">
    <property type="entry name" value="PHOSPHOLIPASE D ZETA 2"/>
    <property type="match status" value="1"/>
</dbReference>
<evidence type="ECO:0000256" key="1">
    <source>
        <dbReference type="ARBA" id="ARBA00000798"/>
    </source>
</evidence>
<dbReference type="Pfam" id="PF13091">
    <property type="entry name" value="PLDc_2"/>
    <property type="match status" value="1"/>
</dbReference>
<dbReference type="PANTHER" id="PTHR18896">
    <property type="entry name" value="PHOSPHOLIPASE D"/>
    <property type="match status" value="1"/>
</dbReference>
<comment type="caution">
    <text evidence="9">The sequence shown here is derived from an EMBL/GenBank/DDBJ whole genome shotgun (WGS) entry which is preliminary data.</text>
</comment>
<evidence type="ECO:0000256" key="5">
    <source>
        <dbReference type="ARBA" id="ARBA00023098"/>
    </source>
</evidence>
<evidence type="ECO:0000256" key="4">
    <source>
        <dbReference type="ARBA" id="ARBA00022963"/>
    </source>
</evidence>
<dbReference type="Pfam" id="PF00614">
    <property type="entry name" value="PLDc"/>
    <property type="match status" value="1"/>
</dbReference>
<dbReference type="Gene3D" id="2.30.29.30">
    <property type="entry name" value="Pleckstrin-homology domain (PH domain)/Phosphotyrosine-binding domain (PTB)"/>
    <property type="match status" value="1"/>
</dbReference>
<dbReference type="PIRSF" id="PIRSF009376">
    <property type="entry name" value="Phospholipase_D_euk"/>
    <property type="match status" value="1"/>
</dbReference>
<protein>
    <recommendedName>
        <fullName evidence="6">Phospholipase</fullName>
        <ecNumber evidence="6">3.1.4.4</ecNumber>
    </recommendedName>
</protein>
<dbReference type="SUPFAM" id="SSF50729">
    <property type="entry name" value="PH domain-like"/>
    <property type="match status" value="1"/>
</dbReference>
<dbReference type="EC" id="3.1.4.4" evidence="6"/>
<evidence type="ECO:0000259" key="7">
    <source>
        <dbReference type="PROSITE" id="PS50003"/>
    </source>
</evidence>
<dbReference type="InterPro" id="IPR016555">
    <property type="entry name" value="PLipase_D_euk"/>
</dbReference>
<proteinExistence type="inferred from homology"/>
<dbReference type="SMART" id="SM00155">
    <property type="entry name" value="PLDc"/>
    <property type="match status" value="2"/>
</dbReference>